<dbReference type="Pfam" id="PF08282">
    <property type="entry name" value="Hydrolase_3"/>
    <property type="match status" value="1"/>
</dbReference>
<dbReference type="EMBL" id="JAYGHT010000197">
    <property type="protein sequence ID" value="MEA5522965.1"/>
    <property type="molecule type" value="Genomic_DNA"/>
</dbReference>
<evidence type="ECO:0000313" key="1">
    <source>
        <dbReference type="EMBL" id="MEA5522965.1"/>
    </source>
</evidence>
<dbReference type="InterPro" id="IPR023214">
    <property type="entry name" value="HAD_sf"/>
</dbReference>
<dbReference type="Gene3D" id="3.40.50.1000">
    <property type="entry name" value="HAD superfamily/HAD-like"/>
    <property type="match status" value="1"/>
</dbReference>
<name>A0ABU5U6X0_9CYAN</name>
<keyword evidence="1" id="KW-0378">Hydrolase</keyword>
<protein>
    <submittedName>
        <fullName evidence="1">HAD family hydrolase</fullName>
        <ecNumber evidence="1">3.1.3.-</ecNumber>
    </submittedName>
</protein>
<proteinExistence type="predicted"/>
<evidence type="ECO:0000313" key="2">
    <source>
        <dbReference type="Proteomes" id="UP001301728"/>
    </source>
</evidence>
<dbReference type="Gene3D" id="3.90.1070.10">
    <property type="match status" value="1"/>
</dbReference>
<gene>
    <name evidence="1" type="ORF">VB854_28960</name>
</gene>
<sequence>MTLEPFQTAIGKTQAQKIRLIASDVDGTLTQQGKFTPKLISAIETLTQAGIELILITGRSAGWVQALNNYLPVSGAIAENGGLFYSSKNDSPELLVSLSEISQHRQNLAEVFNSLKSEFPHLKESTDNRFRLTDWTFDVEGLSSSQLQILAEICHEKDWGFTYSTVQCHIKLKSQDKATGLLKVLSQYFPKLSTENILTVGDSPNDESLFNPDKFPHSVGVANILHYTEYLNYKPAYVTTTEEVNGFCELAELLTKNTP</sequence>
<dbReference type="PANTHER" id="PTHR10000">
    <property type="entry name" value="PHOSPHOSERINE PHOSPHATASE"/>
    <property type="match status" value="1"/>
</dbReference>
<dbReference type="PANTHER" id="PTHR10000:SF8">
    <property type="entry name" value="HAD SUPERFAMILY HYDROLASE-LIKE, TYPE 3"/>
    <property type="match status" value="1"/>
</dbReference>
<dbReference type="GO" id="GO:0016787">
    <property type="term" value="F:hydrolase activity"/>
    <property type="evidence" value="ECO:0007669"/>
    <property type="project" value="UniProtKB-KW"/>
</dbReference>
<dbReference type="InterPro" id="IPR006379">
    <property type="entry name" value="HAD-SF_hydro_IIB"/>
</dbReference>
<dbReference type="Proteomes" id="UP001301728">
    <property type="component" value="Unassembled WGS sequence"/>
</dbReference>
<accession>A0ABU5U6X0</accession>
<comment type="caution">
    <text evidence="1">The sequence shown here is derived from an EMBL/GenBank/DDBJ whole genome shotgun (WGS) entry which is preliminary data.</text>
</comment>
<keyword evidence="2" id="KW-1185">Reference proteome</keyword>
<organism evidence="1 2">
    <name type="scientific">Limnoraphis robusta CCNP1315</name>
    <dbReference type="NCBI Taxonomy" id="3110306"/>
    <lineage>
        <taxon>Bacteria</taxon>
        <taxon>Bacillati</taxon>
        <taxon>Cyanobacteriota</taxon>
        <taxon>Cyanophyceae</taxon>
        <taxon>Oscillatoriophycideae</taxon>
        <taxon>Oscillatoriales</taxon>
        <taxon>Sirenicapillariaceae</taxon>
        <taxon>Limnoraphis</taxon>
    </lineage>
</organism>
<dbReference type="SUPFAM" id="SSF56784">
    <property type="entry name" value="HAD-like"/>
    <property type="match status" value="1"/>
</dbReference>
<reference evidence="1 2" key="1">
    <citation type="submission" date="2023-12" db="EMBL/GenBank/DDBJ databases">
        <title>Baltic Sea Cyanobacteria.</title>
        <authorList>
            <person name="Delbaje E."/>
            <person name="Fewer D.P."/>
            <person name="Shishido T.K."/>
        </authorList>
    </citation>
    <scope>NUCLEOTIDE SEQUENCE [LARGE SCALE GENOMIC DNA]</scope>
    <source>
        <strain evidence="1 2">CCNP 1315</strain>
    </source>
</reference>
<dbReference type="NCBIfam" id="TIGR01484">
    <property type="entry name" value="HAD-SF-IIB"/>
    <property type="match status" value="1"/>
</dbReference>
<dbReference type="EC" id="3.1.3.-" evidence="1"/>
<dbReference type="InterPro" id="IPR036412">
    <property type="entry name" value="HAD-like_sf"/>
</dbReference>
<dbReference type="RefSeq" id="WP_323273159.1">
    <property type="nucleotide sequence ID" value="NZ_JAYGHT010000197.1"/>
</dbReference>